<dbReference type="CDD" id="cd20293">
    <property type="entry name" value="cupin_HutD_N"/>
    <property type="match status" value="1"/>
</dbReference>
<organism evidence="1 2">
    <name type="scientific">Massilia glaciei</name>
    <dbReference type="NCBI Taxonomy" id="1524097"/>
    <lineage>
        <taxon>Bacteria</taxon>
        <taxon>Pseudomonadati</taxon>
        <taxon>Pseudomonadota</taxon>
        <taxon>Betaproteobacteria</taxon>
        <taxon>Burkholderiales</taxon>
        <taxon>Oxalobacteraceae</taxon>
        <taxon>Telluria group</taxon>
        <taxon>Massilia</taxon>
    </lineage>
</organism>
<proteinExistence type="predicted"/>
<dbReference type="Proteomes" id="UP000241421">
    <property type="component" value="Unassembled WGS sequence"/>
</dbReference>
<dbReference type="PANTHER" id="PTHR37943">
    <property type="entry name" value="PROTEIN VES"/>
    <property type="match status" value="1"/>
</dbReference>
<dbReference type="InterPro" id="IPR011051">
    <property type="entry name" value="RmlC_Cupin_sf"/>
</dbReference>
<accession>A0A2U2HHG7</accession>
<evidence type="ECO:0000313" key="1">
    <source>
        <dbReference type="EMBL" id="PWF45106.1"/>
    </source>
</evidence>
<dbReference type="AlphaFoldDB" id="A0A2U2HHG7"/>
<dbReference type="InterPro" id="IPR010282">
    <property type="entry name" value="Uncharacterised_HutD/Ves"/>
</dbReference>
<dbReference type="PANTHER" id="PTHR37943:SF1">
    <property type="entry name" value="PROTEIN VES"/>
    <property type="match status" value="1"/>
</dbReference>
<reference evidence="1 2" key="1">
    <citation type="submission" date="2018-04" db="EMBL/GenBank/DDBJ databases">
        <title>Massilia violaceinigra sp. nov., a novel purple-pigmented bacterium isolated from Tianshan glacier, Xinjiang, China.</title>
        <authorList>
            <person name="Wang H."/>
        </authorList>
    </citation>
    <scope>NUCLEOTIDE SEQUENCE [LARGE SCALE GENOMIC DNA]</scope>
    <source>
        <strain evidence="1 2">B448-2</strain>
    </source>
</reference>
<dbReference type="Gene3D" id="2.60.120.10">
    <property type="entry name" value="Jelly Rolls"/>
    <property type="match status" value="1"/>
</dbReference>
<dbReference type="Pfam" id="PF05962">
    <property type="entry name" value="HutD"/>
    <property type="match status" value="1"/>
</dbReference>
<dbReference type="OrthoDB" id="9800082at2"/>
<name>A0A2U2HHG7_9BURK</name>
<gene>
    <name evidence="1" type="ORF">C7C56_018130</name>
</gene>
<protein>
    <submittedName>
        <fullName evidence="1">HutD family protein</fullName>
    </submittedName>
</protein>
<dbReference type="RefSeq" id="WP_106758775.1">
    <property type="nucleotide sequence ID" value="NZ_PXWF02000257.1"/>
</dbReference>
<comment type="caution">
    <text evidence="1">The sequence shown here is derived from an EMBL/GenBank/DDBJ whole genome shotgun (WGS) entry which is preliminary data.</text>
</comment>
<dbReference type="EMBL" id="PXWF02000257">
    <property type="protein sequence ID" value="PWF45106.1"/>
    <property type="molecule type" value="Genomic_DNA"/>
</dbReference>
<dbReference type="InterPro" id="IPR014710">
    <property type="entry name" value="RmlC-like_jellyroll"/>
</dbReference>
<sequence length="193" mass="20920">MTSLIAYAALEPTCWKNGAGSTIEIATAPKGAGFDDFDWRVSLATIAQDGPFSVFPGIERTLALVEGAGMTLDIEGHSRFRLSDEHPVLEFAGESVVKASLNGGATTDFNVMTRRARCHHRLGRRTLAGSSEFAPRGDVTLLFLADGESLSVSSEVERLGMVRFDALLFDPGTVWTLETDRATVFIVDIFFNT</sequence>
<dbReference type="SUPFAM" id="SSF51182">
    <property type="entry name" value="RmlC-like cupins"/>
    <property type="match status" value="1"/>
</dbReference>
<evidence type="ECO:0000313" key="2">
    <source>
        <dbReference type="Proteomes" id="UP000241421"/>
    </source>
</evidence>
<keyword evidence="2" id="KW-1185">Reference proteome</keyword>